<dbReference type="InterPro" id="IPR037401">
    <property type="entry name" value="SnoaL-like"/>
</dbReference>
<dbReference type="Pfam" id="PF13577">
    <property type="entry name" value="SnoaL_4"/>
    <property type="match status" value="1"/>
</dbReference>
<dbReference type="AlphaFoldDB" id="A0A4R6Z4H7"/>
<reference evidence="3 4" key="1">
    <citation type="submission" date="2019-03" db="EMBL/GenBank/DDBJ databases">
        <title>Genomic Encyclopedia of Type Strains, Phase IV (KMG-IV): sequencing the most valuable type-strain genomes for metagenomic binning, comparative biology and taxonomic classification.</title>
        <authorList>
            <person name="Goeker M."/>
        </authorList>
    </citation>
    <scope>NUCLEOTIDE SEQUENCE [LARGE SCALE GENOMIC DNA]</scope>
    <source>
        <strain evidence="3 4">DSM 21667</strain>
    </source>
</reference>
<organism evidence="3 4">
    <name type="scientific">Tahibacter aquaticus</name>
    <dbReference type="NCBI Taxonomy" id="520092"/>
    <lineage>
        <taxon>Bacteria</taxon>
        <taxon>Pseudomonadati</taxon>
        <taxon>Pseudomonadota</taxon>
        <taxon>Gammaproteobacteria</taxon>
        <taxon>Lysobacterales</taxon>
        <taxon>Rhodanobacteraceae</taxon>
        <taxon>Tahibacter</taxon>
    </lineage>
</organism>
<evidence type="ECO:0000259" key="2">
    <source>
        <dbReference type="Pfam" id="PF13577"/>
    </source>
</evidence>
<name>A0A4R6Z4H7_9GAMM</name>
<keyword evidence="4" id="KW-1185">Reference proteome</keyword>
<evidence type="ECO:0000313" key="3">
    <source>
        <dbReference type="EMBL" id="TDR46587.1"/>
    </source>
</evidence>
<gene>
    <name evidence="3" type="ORF">DFR29_103121</name>
</gene>
<sequence>MNYAALGNYAIRCVSALALLCIAAGAVAAPAAVPGYVGRHRASAADREAIGQVLAAYTQSVIGRDPARFESLLLSRDIPFSSTDAASGKTAGAVDTRRYADFKAAVFDSGERFQQQFYNVRIAQDGELAQVSLDFVTTRLSTGRGGYGWKVLQLLKVDGEWKIASELYTAYAIP</sequence>
<evidence type="ECO:0000256" key="1">
    <source>
        <dbReference type="SAM" id="SignalP"/>
    </source>
</evidence>
<dbReference type="EMBL" id="SNZH01000003">
    <property type="protein sequence ID" value="TDR46587.1"/>
    <property type="molecule type" value="Genomic_DNA"/>
</dbReference>
<protein>
    <submittedName>
        <fullName evidence="3">SnoaL-like protein</fullName>
    </submittedName>
</protein>
<comment type="caution">
    <text evidence="3">The sequence shown here is derived from an EMBL/GenBank/DDBJ whole genome shotgun (WGS) entry which is preliminary data.</text>
</comment>
<dbReference type="Proteomes" id="UP000295293">
    <property type="component" value="Unassembled WGS sequence"/>
</dbReference>
<dbReference type="SUPFAM" id="SSF54427">
    <property type="entry name" value="NTF2-like"/>
    <property type="match status" value="1"/>
</dbReference>
<feature type="domain" description="SnoaL-like" evidence="2">
    <location>
        <begin position="43"/>
        <end position="164"/>
    </location>
</feature>
<dbReference type="Gene3D" id="3.10.450.50">
    <property type="match status" value="1"/>
</dbReference>
<dbReference type="InterPro" id="IPR032710">
    <property type="entry name" value="NTF2-like_dom_sf"/>
</dbReference>
<keyword evidence="1" id="KW-0732">Signal</keyword>
<feature type="chain" id="PRO_5020833448" evidence="1">
    <location>
        <begin position="29"/>
        <end position="174"/>
    </location>
</feature>
<feature type="signal peptide" evidence="1">
    <location>
        <begin position="1"/>
        <end position="28"/>
    </location>
</feature>
<evidence type="ECO:0000313" key="4">
    <source>
        <dbReference type="Proteomes" id="UP000295293"/>
    </source>
</evidence>
<accession>A0A4R6Z4H7</accession>
<proteinExistence type="predicted"/>